<dbReference type="GO" id="GO:0015035">
    <property type="term" value="F:protein-disulfide reductase activity"/>
    <property type="evidence" value="ECO:0007669"/>
    <property type="project" value="InterPro"/>
</dbReference>
<accession>A0A3M6R004</accession>
<sequence length="151" mass="17191">MSDTVAFPLTIFYDRSCRLCRSEMHNLKLRDQADRLRLVDASQAEQLAGLALGVPQQELLALIHARDAQGRWLRGVAVFEAAYAAAGLDWVARPLRWPVVGPLARRLYPWVARHRNRFPQWLAWLLFEQASRRAARRAVARSRCDAGQCGL</sequence>
<dbReference type="PANTHER" id="PTHR34290:SF2">
    <property type="entry name" value="OS04G0668800 PROTEIN"/>
    <property type="match status" value="1"/>
</dbReference>
<dbReference type="RefSeq" id="WP_122226715.1">
    <property type="nucleotide sequence ID" value="NZ_RDQO01000001.1"/>
</dbReference>
<dbReference type="OrthoDB" id="5294764at2"/>
<reference evidence="1 2" key="1">
    <citation type="submission" date="2018-10" db="EMBL/GenBank/DDBJ databases">
        <title>Draft genome of Cortibacter populi DSM10536.</title>
        <authorList>
            <person name="Bernier A.-M."/>
            <person name="Bernard K."/>
        </authorList>
    </citation>
    <scope>NUCLEOTIDE SEQUENCE [LARGE SCALE GENOMIC DNA]</scope>
    <source>
        <strain evidence="1 2">DSM 105136</strain>
    </source>
</reference>
<keyword evidence="2" id="KW-1185">Reference proteome</keyword>
<proteinExistence type="predicted"/>
<dbReference type="InterPro" id="IPR007263">
    <property type="entry name" value="DCC1-like"/>
</dbReference>
<comment type="caution">
    <text evidence="1">The sequence shown here is derived from an EMBL/GenBank/DDBJ whole genome shotgun (WGS) entry which is preliminary data.</text>
</comment>
<evidence type="ECO:0000313" key="2">
    <source>
        <dbReference type="Proteomes" id="UP000278006"/>
    </source>
</evidence>
<evidence type="ECO:0000313" key="1">
    <source>
        <dbReference type="EMBL" id="RMX08590.1"/>
    </source>
</evidence>
<dbReference type="AlphaFoldDB" id="A0A3M6R004"/>
<gene>
    <name evidence="1" type="ORF">D8I35_05835</name>
</gene>
<organism evidence="1 2">
    <name type="scientific">Corticibacter populi</name>
    <dbReference type="NCBI Taxonomy" id="1550736"/>
    <lineage>
        <taxon>Bacteria</taxon>
        <taxon>Pseudomonadati</taxon>
        <taxon>Pseudomonadota</taxon>
        <taxon>Betaproteobacteria</taxon>
        <taxon>Burkholderiales</taxon>
        <taxon>Comamonadaceae</taxon>
        <taxon>Corticibacter</taxon>
    </lineage>
</organism>
<dbReference type="Proteomes" id="UP000278006">
    <property type="component" value="Unassembled WGS sequence"/>
</dbReference>
<dbReference type="Pfam" id="PF04134">
    <property type="entry name" value="DCC1-like"/>
    <property type="match status" value="1"/>
</dbReference>
<dbReference type="PANTHER" id="PTHR34290">
    <property type="entry name" value="SI:CH73-390P7.2"/>
    <property type="match status" value="1"/>
</dbReference>
<name>A0A3M6R004_9BURK</name>
<protein>
    <submittedName>
        <fullName evidence="1">DUF393 domain-containing protein</fullName>
    </submittedName>
</protein>
<dbReference type="EMBL" id="RDQO01000001">
    <property type="protein sequence ID" value="RMX08590.1"/>
    <property type="molecule type" value="Genomic_DNA"/>
</dbReference>
<dbReference type="InterPro" id="IPR044691">
    <property type="entry name" value="DCC1_Trx"/>
</dbReference>